<evidence type="ECO:0000313" key="2">
    <source>
        <dbReference type="EMBL" id="KAF0908622.1"/>
    </source>
</evidence>
<gene>
    <name evidence="2" type="ORF">E2562_026845</name>
</gene>
<evidence type="ECO:0000313" key="3">
    <source>
        <dbReference type="Proteomes" id="UP000479710"/>
    </source>
</evidence>
<feature type="region of interest" description="Disordered" evidence="1">
    <location>
        <begin position="44"/>
        <end position="81"/>
    </location>
</feature>
<name>A0A6G1D8I8_9ORYZ</name>
<reference evidence="2 3" key="1">
    <citation type="submission" date="2019-11" db="EMBL/GenBank/DDBJ databases">
        <title>Whole genome sequence of Oryza granulata.</title>
        <authorList>
            <person name="Li W."/>
        </authorList>
    </citation>
    <scope>NUCLEOTIDE SEQUENCE [LARGE SCALE GENOMIC DNA]</scope>
    <source>
        <strain evidence="3">cv. Menghai</strain>
        <tissue evidence="2">Leaf</tissue>
    </source>
</reference>
<keyword evidence="3" id="KW-1185">Reference proteome</keyword>
<dbReference type="AlphaFoldDB" id="A0A6G1D8I8"/>
<feature type="compositionally biased region" description="Polar residues" evidence="1">
    <location>
        <begin position="53"/>
        <end position="66"/>
    </location>
</feature>
<protein>
    <submittedName>
        <fullName evidence="2">Uncharacterized protein</fullName>
    </submittedName>
</protein>
<sequence>GGSTLGFPAKLGSALVQPGMAADRKPATRRLLLAAIKLLAKKYTDPGWDGSKDQPQSQHDNFSEQTAARAHPIKLTLRERP</sequence>
<organism evidence="2 3">
    <name type="scientific">Oryza meyeriana var. granulata</name>
    <dbReference type="NCBI Taxonomy" id="110450"/>
    <lineage>
        <taxon>Eukaryota</taxon>
        <taxon>Viridiplantae</taxon>
        <taxon>Streptophyta</taxon>
        <taxon>Embryophyta</taxon>
        <taxon>Tracheophyta</taxon>
        <taxon>Spermatophyta</taxon>
        <taxon>Magnoliopsida</taxon>
        <taxon>Liliopsida</taxon>
        <taxon>Poales</taxon>
        <taxon>Poaceae</taxon>
        <taxon>BOP clade</taxon>
        <taxon>Oryzoideae</taxon>
        <taxon>Oryzeae</taxon>
        <taxon>Oryzinae</taxon>
        <taxon>Oryza</taxon>
        <taxon>Oryza meyeriana</taxon>
    </lineage>
</organism>
<comment type="caution">
    <text evidence="2">The sequence shown here is derived from an EMBL/GenBank/DDBJ whole genome shotgun (WGS) entry which is preliminary data.</text>
</comment>
<dbReference type="Proteomes" id="UP000479710">
    <property type="component" value="Unassembled WGS sequence"/>
</dbReference>
<proteinExistence type="predicted"/>
<dbReference type="EMBL" id="SPHZ02000007">
    <property type="protein sequence ID" value="KAF0908622.1"/>
    <property type="molecule type" value="Genomic_DNA"/>
</dbReference>
<feature type="non-terminal residue" evidence="2">
    <location>
        <position position="1"/>
    </location>
</feature>
<evidence type="ECO:0000256" key="1">
    <source>
        <dbReference type="SAM" id="MobiDB-lite"/>
    </source>
</evidence>
<accession>A0A6G1D8I8</accession>